<dbReference type="PANTHER" id="PTHR35333:SF3">
    <property type="entry name" value="BETA-LACTAMASE-TYPE TRANSPEPTIDASE FOLD CONTAINING PROTEIN"/>
    <property type="match status" value="1"/>
</dbReference>
<reference evidence="4 5" key="1">
    <citation type="submission" date="2024-09" db="EMBL/GenBank/DDBJ databases">
        <authorList>
            <person name="Sun Q."/>
            <person name="Mori K."/>
        </authorList>
    </citation>
    <scope>NUCLEOTIDE SEQUENCE [LARGE SCALE GENOMIC DNA]</scope>
    <source>
        <strain evidence="4 5">TBRC 4575</strain>
    </source>
</reference>
<evidence type="ECO:0000256" key="2">
    <source>
        <dbReference type="SAM" id="Phobius"/>
    </source>
</evidence>
<feature type="transmembrane region" description="Helical" evidence="2">
    <location>
        <begin position="232"/>
        <end position="253"/>
    </location>
</feature>
<dbReference type="RefSeq" id="WP_170178237.1">
    <property type="nucleotide sequence ID" value="NZ_BAABRM010000010.1"/>
</dbReference>
<dbReference type="InterPro" id="IPR012338">
    <property type="entry name" value="Beta-lactam/transpept-like"/>
</dbReference>
<sequence>MKFDRWYGLGGFAMVGLLVSWQLASINGLLVSFTLVFGLLGYGYTKRLLAGPPRRARLATGGWFILQALVLLIGFSLITSWLLDPDFSGVYGQQVQPVLGMTSYLATGRATWQNVFIAVWPLGIAVLGWLLWEFSAALLSWQGRSLRRGLVGWSLLVVGGSGVLNLPWLLGSQPVVPTSWFLIPLALGSCLATRSRRAIGWQVTPPFAYWMALVLMGTEMVVVMSLKTVQSHWGLVALLLMGSLGTSWGIISAQTQPVTARHWQALRVSFTLYIIAWASLTLIAQREHLWTVGLALLVAGVVATFDEWLYRQSGVFWHQGGQRYLPWTVGVVIMFITILGSFSVYQDRRVTRASRTRVRTTASTAKSSQRSPTTKRSASSRPATRTSTAKPVAVDPAKQKTALMQAWQQIIDQQTVKVGVAVYDAQTKQSYRYTKDPDGSGFYVASTVKAGILTELLHQRDQGKLTFTENEQMLAKSMIRNSDNAAATSLLGQGMGSYGALNNLYQQLGMTGTTSHLTSWSMTKTTPADQVKLLRTIFYPSNYLSQQSKQTIQHLMGTVSADQSWGVSKSAPNYQLKNGWMNLSDSGLGWQVNSIGHVYDKDNDADGYVIAIYTNRDATMQEGVTLVEKLAAVTREVLLPS</sequence>
<keyword evidence="2" id="KW-0472">Membrane</keyword>
<comment type="caution">
    <text evidence="4">The sequence shown here is derived from an EMBL/GenBank/DDBJ whole genome shotgun (WGS) entry which is preliminary data.</text>
</comment>
<dbReference type="EMBL" id="JBHLUK010000071">
    <property type="protein sequence ID" value="MFC0424375.1"/>
    <property type="molecule type" value="Genomic_DNA"/>
</dbReference>
<feature type="transmembrane region" description="Helical" evidence="2">
    <location>
        <begin position="63"/>
        <end position="83"/>
    </location>
</feature>
<feature type="transmembrane region" description="Helical" evidence="2">
    <location>
        <begin position="207"/>
        <end position="226"/>
    </location>
</feature>
<feature type="domain" description="Beta-lactamase class A catalytic" evidence="3">
    <location>
        <begin position="473"/>
        <end position="564"/>
    </location>
</feature>
<feature type="compositionally biased region" description="Low complexity" evidence="1">
    <location>
        <begin position="374"/>
        <end position="390"/>
    </location>
</feature>
<evidence type="ECO:0000313" key="4">
    <source>
        <dbReference type="EMBL" id="MFC0424375.1"/>
    </source>
</evidence>
<dbReference type="InterPro" id="IPR045155">
    <property type="entry name" value="Beta-lactam_cat"/>
</dbReference>
<feature type="transmembrane region" description="Helical" evidence="2">
    <location>
        <begin position="265"/>
        <end position="283"/>
    </location>
</feature>
<evidence type="ECO:0000313" key="5">
    <source>
        <dbReference type="Proteomes" id="UP001589855"/>
    </source>
</evidence>
<keyword evidence="2" id="KW-0812">Transmembrane</keyword>
<name>A0ABV6K4H4_9LACO</name>
<keyword evidence="2" id="KW-1133">Transmembrane helix</keyword>
<organism evidence="4 5">
    <name type="scientific">Lactiplantibacillus plajomi</name>
    <dbReference type="NCBI Taxonomy" id="1457217"/>
    <lineage>
        <taxon>Bacteria</taxon>
        <taxon>Bacillati</taxon>
        <taxon>Bacillota</taxon>
        <taxon>Bacilli</taxon>
        <taxon>Lactobacillales</taxon>
        <taxon>Lactobacillaceae</taxon>
        <taxon>Lactiplantibacillus</taxon>
    </lineage>
</organism>
<feature type="region of interest" description="Disordered" evidence="1">
    <location>
        <begin position="356"/>
        <end position="395"/>
    </location>
</feature>
<evidence type="ECO:0000256" key="1">
    <source>
        <dbReference type="SAM" id="MobiDB-lite"/>
    </source>
</evidence>
<gene>
    <name evidence="4" type="ORF">ACFFGS_09620</name>
</gene>
<keyword evidence="5" id="KW-1185">Reference proteome</keyword>
<feature type="transmembrane region" description="Helical" evidence="2">
    <location>
        <begin position="289"/>
        <end position="305"/>
    </location>
</feature>
<feature type="transmembrane region" description="Helical" evidence="2">
    <location>
        <begin position="325"/>
        <end position="345"/>
    </location>
</feature>
<dbReference type="SUPFAM" id="SSF56601">
    <property type="entry name" value="beta-lactamase/transpeptidase-like"/>
    <property type="match status" value="1"/>
</dbReference>
<feature type="transmembrane region" description="Helical" evidence="2">
    <location>
        <begin position="150"/>
        <end position="170"/>
    </location>
</feature>
<dbReference type="Gene3D" id="3.40.710.10">
    <property type="entry name" value="DD-peptidase/beta-lactamase superfamily"/>
    <property type="match status" value="1"/>
</dbReference>
<feature type="transmembrane region" description="Helical" evidence="2">
    <location>
        <begin position="115"/>
        <end position="138"/>
    </location>
</feature>
<evidence type="ECO:0000259" key="3">
    <source>
        <dbReference type="Pfam" id="PF13354"/>
    </source>
</evidence>
<dbReference type="InterPro" id="IPR000871">
    <property type="entry name" value="Beta-lactam_class-A"/>
</dbReference>
<dbReference type="Proteomes" id="UP001589855">
    <property type="component" value="Unassembled WGS sequence"/>
</dbReference>
<accession>A0ABV6K4H4</accession>
<keyword evidence="4" id="KW-0378">Hydrolase</keyword>
<feature type="transmembrane region" description="Helical" evidence="2">
    <location>
        <begin position="20"/>
        <end position="42"/>
    </location>
</feature>
<dbReference type="PANTHER" id="PTHR35333">
    <property type="entry name" value="BETA-LACTAMASE"/>
    <property type="match status" value="1"/>
</dbReference>
<protein>
    <submittedName>
        <fullName evidence="4">Serine hydrolase</fullName>
    </submittedName>
</protein>
<proteinExistence type="predicted"/>
<dbReference type="Pfam" id="PF13354">
    <property type="entry name" value="Beta-lactamase2"/>
    <property type="match status" value="1"/>
</dbReference>
<dbReference type="GO" id="GO:0016787">
    <property type="term" value="F:hydrolase activity"/>
    <property type="evidence" value="ECO:0007669"/>
    <property type="project" value="UniProtKB-KW"/>
</dbReference>